<dbReference type="PANTHER" id="PTHR43097">
    <property type="entry name" value="GLUTAMINE-TRNA LIGASE"/>
    <property type="match status" value="1"/>
</dbReference>
<dbReference type="PANTHER" id="PTHR43097:SF4">
    <property type="entry name" value="GLUTAMINE--TRNA LIGASE"/>
    <property type="match status" value="1"/>
</dbReference>
<feature type="compositionally biased region" description="Basic and acidic residues" evidence="10">
    <location>
        <begin position="437"/>
        <end position="452"/>
    </location>
</feature>
<dbReference type="InterPro" id="IPR049437">
    <property type="entry name" value="tRNA-synt_1c_C2"/>
</dbReference>
<dbReference type="InterPro" id="IPR014729">
    <property type="entry name" value="Rossmann-like_a/b/a_fold"/>
</dbReference>
<evidence type="ECO:0000259" key="12">
    <source>
        <dbReference type="Pfam" id="PF02668"/>
    </source>
</evidence>
<dbReference type="SUPFAM" id="SSF50715">
    <property type="entry name" value="Ribosomal protein L25-like"/>
    <property type="match status" value="1"/>
</dbReference>
<dbReference type="PROSITE" id="PS00178">
    <property type="entry name" value="AA_TRNA_LIGASE_I"/>
    <property type="match status" value="1"/>
</dbReference>
<evidence type="ECO:0000256" key="10">
    <source>
        <dbReference type="SAM" id="MobiDB-lite"/>
    </source>
</evidence>
<evidence type="ECO:0000256" key="3">
    <source>
        <dbReference type="ARBA" id="ARBA00022598"/>
    </source>
</evidence>
<dbReference type="FunFam" id="2.40.240.10:FF:000007">
    <property type="entry name" value="Glutamine--tRNA ligase"/>
    <property type="match status" value="1"/>
</dbReference>
<dbReference type="InterPro" id="IPR020059">
    <property type="entry name" value="Glu/Gln-tRNA-synth_Ib_codon-bd"/>
</dbReference>
<dbReference type="FunFam" id="3.60.130.10:FF:000008">
    <property type="entry name" value="Alpha-ketoglutarate-dependent taurine dioxygenase"/>
    <property type="match status" value="1"/>
</dbReference>
<evidence type="ECO:0000256" key="8">
    <source>
        <dbReference type="ARBA" id="ARBA00023146"/>
    </source>
</evidence>
<dbReference type="GO" id="GO:0004819">
    <property type="term" value="F:glutamine-tRNA ligase activity"/>
    <property type="evidence" value="ECO:0007669"/>
    <property type="project" value="UniProtKB-EC"/>
</dbReference>
<dbReference type="NCBIfam" id="TIGR00440">
    <property type="entry name" value="glnS"/>
    <property type="match status" value="1"/>
</dbReference>
<dbReference type="Pfam" id="PF03950">
    <property type="entry name" value="tRNA-synt_1c_C"/>
    <property type="match status" value="1"/>
</dbReference>
<dbReference type="InterPro" id="IPR011035">
    <property type="entry name" value="Ribosomal_bL25/Gln-tRNA_synth"/>
</dbReference>
<dbReference type="Gene3D" id="2.40.240.10">
    <property type="entry name" value="Ribosomal Protein L25, Chain P"/>
    <property type="match status" value="2"/>
</dbReference>
<evidence type="ECO:0000256" key="2">
    <source>
        <dbReference type="ARBA" id="ARBA00012836"/>
    </source>
</evidence>
<dbReference type="InterPro" id="IPR050132">
    <property type="entry name" value="Gln/Glu-tRNA_Ligase"/>
</dbReference>
<accession>S3CKI6</accession>
<organism evidence="15 16">
    <name type="scientific">Ophiostoma piceae (strain UAMH 11346)</name>
    <name type="common">Sap stain fungus</name>
    <dbReference type="NCBI Taxonomy" id="1262450"/>
    <lineage>
        <taxon>Eukaryota</taxon>
        <taxon>Fungi</taxon>
        <taxon>Dikarya</taxon>
        <taxon>Ascomycota</taxon>
        <taxon>Pezizomycotina</taxon>
        <taxon>Sordariomycetes</taxon>
        <taxon>Sordariomycetidae</taxon>
        <taxon>Ophiostomatales</taxon>
        <taxon>Ophiostomataceae</taxon>
        <taxon>Ophiostoma</taxon>
    </lineage>
</organism>
<name>S3CKI6_OPHP1</name>
<evidence type="ECO:0000256" key="6">
    <source>
        <dbReference type="ARBA" id="ARBA00022917"/>
    </source>
</evidence>
<evidence type="ECO:0000256" key="7">
    <source>
        <dbReference type="ARBA" id="ARBA00023002"/>
    </source>
</evidence>
<gene>
    <name evidence="15" type="ORF">F503_03415</name>
</gene>
<evidence type="ECO:0000256" key="9">
    <source>
        <dbReference type="ARBA" id="ARBA00048270"/>
    </source>
</evidence>
<evidence type="ECO:0000313" key="16">
    <source>
        <dbReference type="Proteomes" id="UP000016923"/>
    </source>
</evidence>
<dbReference type="Pfam" id="PF00749">
    <property type="entry name" value="tRNA-synt_1c"/>
    <property type="match status" value="1"/>
</dbReference>
<comment type="catalytic activity">
    <reaction evidence="9">
        <text>tRNA(Gln) + L-glutamine + ATP = L-glutaminyl-tRNA(Gln) + AMP + diphosphate</text>
        <dbReference type="Rhea" id="RHEA:20121"/>
        <dbReference type="Rhea" id="RHEA-COMP:9662"/>
        <dbReference type="Rhea" id="RHEA-COMP:9681"/>
        <dbReference type="ChEBI" id="CHEBI:30616"/>
        <dbReference type="ChEBI" id="CHEBI:33019"/>
        <dbReference type="ChEBI" id="CHEBI:58359"/>
        <dbReference type="ChEBI" id="CHEBI:78442"/>
        <dbReference type="ChEBI" id="CHEBI:78521"/>
        <dbReference type="ChEBI" id="CHEBI:456215"/>
        <dbReference type="EC" id="6.1.1.18"/>
    </reaction>
</comment>
<feature type="region of interest" description="Disordered" evidence="10">
    <location>
        <begin position="428"/>
        <end position="452"/>
    </location>
</feature>
<dbReference type="InterPro" id="IPR020056">
    <property type="entry name" value="Rbsml_bL25/Gln-tRNA_synth_N"/>
</dbReference>
<dbReference type="InterPro" id="IPR001412">
    <property type="entry name" value="aa-tRNA-synth_I_CS"/>
</dbReference>
<evidence type="ECO:0000256" key="4">
    <source>
        <dbReference type="ARBA" id="ARBA00022741"/>
    </source>
</evidence>
<dbReference type="GO" id="GO:0016491">
    <property type="term" value="F:oxidoreductase activity"/>
    <property type="evidence" value="ECO:0007669"/>
    <property type="project" value="UniProtKB-KW"/>
</dbReference>
<dbReference type="GO" id="GO:0005829">
    <property type="term" value="C:cytosol"/>
    <property type="evidence" value="ECO:0007669"/>
    <property type="project" value="TreeGrafter"/>
</dbReference>
<sequence length="1046" mass="117608">MAPAPIDPAIVDVAAPRKDTLGLPKTAEQRLTKAGIDLSQGYPYRPSRPLYLDDVYKIRGEDRAYEDAGARADKSKNSLLSAATKVTDLTNYIGTEIEGLQLKDLTDQQRDELALLIAERSVVFFRNQDLTPQQQHDLGKYYGEVEVHPQVPQVPGLPGVSVMWPDLQATERQANFRNPGGASRWHTDLVHENQPAGITHLHNDTVPPTGGDTLWASGYAAYEKLSPEFRKIIDGRQAVYRSAHPYLDRANPEAGPKYIERIHPIVRVHPATGWKSLWVNRAMTDRIVGLDKAESDVILNYLYDVYEQNVDIQVRFKWTANTSAIWDNRITIHNASWDYGGRHPRHGTRVTSLAEKPFFKADAPTRREALGQLDQSEKKELGLTKDIKDFSLPNINMSELVESTAKLQLDEETGEMVSKGELKKRLKKREKAAATAKAREAKAAAAPAEKEAAPKVAKAAAAPANDEPAIDPQNMFKVGFLEDVFKIRPMKPVRTRFPPEPNGFLHIGHAKAIAVNFGFAKYHGGSCNLRYDDTNPESEEQVYFDAILEMIKWLGFNPSGITYSSDNFDKLYAHAEKLIGLGKAYVCLCSDAEIKDQRGGGEGRPRYRCKHAEQTAEYNLTEFRAMRDGKYKPQQAFLRMKQDQSMYRNTDVEMDPTNNSSITDGNPQMWDLAAYRVLEKPHFRTGDKWKIYPTYDFTHCLCDSYEGIFVLSRVSYEWLNTSLGVYEPMQREYGRLSIAGTVLSKRKILKMVETGIVRGWNDPRLYTLIGIKRRGVPPGAILEFVNELGVTTANTVIDIRRFEFAIRKYLERTVPRLMLVLDPVRVVIDDADGDIAAEGTPLTVPFNPKDASVGSHEVKFARTIYIDRNDFREEADKNFFRLAPGKSVGLLNAPFPIRAVSFTKDETTGKVTEIRAVPDRESKKQKTYIQWVAPVEFGSHRAEVRVYNSLFKSDNPNDAEGGFLNDINPDSEVVYPDALIESGFDEVKRRAPWPEAAGESELGKGGPESVRFQGIRVAYFAEDSDSTPEKIILNRIVALKEDGGKK</sequence>
<dbReference type="InterPro" id="IPR000924">
    <property type="entry name" value="Glu/Gln-tRNA-synth"/>
</dbReference>
<dbReference type="GO" id="GO:0005524">
    <property type="term" value="F:ATP binding"/>
    <property type="evidence" value="ECO:0007669"/>
    <property type="project" value="UniProtKB-KW"/>
</dbReference>
<dbReference type="FunFam" id="3.40.50.620:FF:000183">
    <property type="entry name" value="Glutaminyl-tRNA synthetase"/>
    <property type="match status" value="1"/>
</dbReference>
<dbReference type="SUPFAM" id="SSF52374">
    <property type="entry name" value="Nucleotidylyl transferase"/>
    <property type="match status" value="1"/>
</dbReference>
<dbReference type="VEuPathDB" id="FungiDB:F503_03415"/>
<evidence type="ECO:0000256" key="1">
    <source>
        <dbReference type="ARBA" id="ARBA00005594"/>
    </source>
</evidence>
<evidence type="ECO:0000259" key="14">
    <source>
        <dbReference type="Pfam" id="PF20974"/>
    </source>
</evidence>
<keyword evidence="4" id="KW-0547">Nucleotide-binding</keyword>
<feature type="domain" description="Glutamyl/glutaminyl-tRNA synthetase class Ib anti-codon binding" evidence="13">
    <location>
        <begin position="815"/>
        <end position="916"/>
    </location>
</feature>
<dbReference type="HOGENOM" id="CLU_291718_0_0_1"/>
<proteinExistence type="inferred from homology"/>
<keyword evidence="3" id="KW-0436">Ligase</keyword>
<keyword evidence="8 15" id="KW-0030">Aminoacyl-tRNA synthetase</keyword>
<dbReference type="PRINTS" id="PR00987">
    <property type="entry name" value="TRNASYNTHGLU"/>
</dbReference>
<evidence type="ECO:0000256" key="5">
    <source>
        <dbReference type="ARBA" id="ARBA00022840"/>
    </source>
</evidence>
<dbReference type="eggNOG" id="KOG1148">
    <property type="taxonomic scope" value="Eukaryota"/>
</dbReference>
<dbReference type="Proteomes" id="UP000016923">
    <property type="component" value="Unassembled WGS sequence"/>
</dbReference>
<dbReference type="InterPro" id="IPR020058">
    <property type="entry name" value="Glu/Gln-tRNA-synth_Ib_cat-dom"/>
</dbReference>
<dbReference type="AlphaFoldDB" id="S3CKI6"/>
<dbReference type="FunFam" id="2.40.240.10:FF:000015">
    <property type="entry name" value="Glutaminyl-tRNA synthetase"/>
    <property type="match status" value="1"/>
</dbReference>
<comment type="similarity">
    <text evidence="1">Belongs to the class-I aminoacyl-tRNA synthetase family.</text>
</comment>
<dbReference type="EC" id="6.1.1.18" evidence="2"/>
<feature type="domain" description="tRNA synthetases class I (E and Q) anti-codon binding" evidence="14">
    <location>
        <begin position="929"/>
        <end position="988"/>
    </location>
</feature>
<evidence type="ECO:0000313" key="15">
    <source>
        <dbReference type="EMBL" id="EPE06988.1"/>
    </source>
</evidence>
<evidence type="ECO:0000259" key="13">
    <source>
        <dbReference type="Pfam" id="PF03950"/>
    </source>
</evidence>
<reference evidence="15 16" key="1">
    <citation type="journal article" date="2013" name="BMC Genomics">
        <title>The genome and transcriptome of the pine saprophyte Ophiostoma piceae, and a comparison with the bark beetle-associated pine pathogen Grosmannia clavigera.</title>
        <authorList>
            <person name="Haridas S."/>
            <person name="Wang Y."/>
            <person name="Lim L."/>
            <person name="Massoumi Alamouti S."/>
            <person name="Jackman S."/>
            <person name="Docking R."/>
            <person name="Robertson G."/>
            <person name="Birol I."/>
            <person name="Bohlmann J."/>
            <person name="Breuil C."/>
        </authorList>
    </citation>
    <scope>NUCLEOTIDE SEQUENCE [LARGE SCALE GENOMIC DNA]</scope>
    <source>
        <strain evidence="15 16">UAMH 11346</strain>
    </source>
</reference>
<keyword evidence="5" id="KW-0067">ATP-binding</keyword>
<keyword evidence="16" id="KW-1185">Reference proteome</keyword>
<evidence type="ECO:0000259" key="11">
    <source>
        <dbReference type="Pfam" id="PF00749"/>
    </source>
</evidence>
<dbReference type="Gene3D" id="3.60.130.10">
    <property type="entry name" value="Clavaminate synthase-like"/>
    <property type="match status" value="1"/>
</dbReference>
<feature type="domain" description="Glutamyl/glutaminyl-tRNA synthetase class Ib catalytic" evidence="11">
    <location>
        <begin position="493"/>
        <end position="811"/>
    </location>
</feature>
<dbReference type="InterPro" id="IPR003819">
    <property type="entry name" value="TauD/TfdA-like"/>
</dbReference>
<dbReference type="InterPro" id="IPR004514">
    <property type="entry name" value="Gln-tRNA-synth"/>
</dbReference>
<dbReference type="Gene3D" id="3.40.50.620">
    <property type="entry name" value="HUPs"/>
    <property type="match status" value="1"/>
</dbReference>
<protein>
    <recommendedName>
        <fullName evidence="2">glutamine--tRNA ligase</fullName>
        <ecNumber evidence="2">6.1.1.18</ecNumber>
    </recommendedName>
</protein>
<dbReference type="EMBL" id="KE148152">
    <property type="protein sequence ID" value="EPE06988.1"/>
    <property type="molecule type" value="Genomic_DNA"/>
</dbReference>
<keyword evidence="7" id="KW-0560">Oxidoreductase</keyword>
<dbReference type="OrthoDB" id="10250478at2759"/>
<dbReference type="GO" id="GO:0006425">
    <property type="term" value="P:glutaminyl-tRNA aminoacylation"/>
    <property type="evidence" value="ECO:0007669"/>
    <property type="project" value="InterPro"/>
</dbReference>
<feature type="domain" description="TauD/TfdA-like" evidence="12">
    <location>
        <begin position="86"/>
        <end position="351"/>
    </location>
</feature>
<keyword evidence="6" id="KW-0648">Protein biosynthesis</keyword>
<dbReference type="InterPro" id="IPR042098">
    <property type="entry name" value="TauD-like_sf"/>
</dbReference>
<dbReference type="SUPFAM" id="SSF51197">
    <property type="entry name" value="Clavaminate synthase-like"/>
    <property type="match status" value="1"/>
</dbReference>
<dbReference type="STRING" id="1262450.S3CKI6"/>
<dbReference type="Pfam" id="PF20974">
    <property type="entry name" value="tRNA-synt_1c_C2"/>
    <property type="match status" value="1"/>
</dbReference>
<dbReference type="Pfam" id="PF02668">
    <property type="entry name" value="TauD"/>
    <property type="match status" value="1"/>
</dbReference>